<accession>A0A9P5SI69</accession>
<comment type="caution">
    <text evidence="2">The sequence shown here is derived from an EMBL/GenBank/DDBJ whole genome shotgun (WGS) entry which is preliminary data.</text>
</comment>
<reference evidence="2" key="1">
    <citation type="journal article" date="2020" name="Fungal Divers.">
        <title>Resolving the Mortierellaceae phylogeny through synthesis of multi-gene phylogenetics and phylogenomics.</title>
        <authorList>
            <person name="Vandepol N."/>
            <person name="Liber J."/>
            <person name="Desiro A."/>
            <person name="Na H."/>
            <person name="Kennedy M."/>
            <person name="Barry K."/>
            <person name="Grigoriev I.V."/>
            <person name="Miller A.N."/>
            <person name="O'Donnell K."/>
            <person name="Stajich J.E."/>
            <person name="Bonito G."/>
        </authorList>
    </citation>
    <scope>NUCLEOTIDE SEQUENCE</scope>
    <source>
        <strain evidence="2">NVP1</strain>
    </source>
</reference>
<gene>
    <name evidence="2" type="ORF">BG006_009746</name>
</gene>
<evidence type="ECO:0000313" key="2">
    <source>
        <dbReference type="EMBL" id="KAF9326868.1"/>
    </source>
</evidence>
<proteinExistence type="predicted"/>
<evidence type="ECO:0000256" key="1">
    <source>
        <dbReference type="SAM" id="MobiDB-lite"/>
    </source>
</evidence>
<feature type="region of interest" description="Disordered" evidence="1">
    <location>
        <begin position="47"/>
        <end position="66"/>
    </location>
</feature>
<sequence>MPPVVQKELQQTYLAHPKCSAVFDEIMAEMWNVLTRASASPLAAGSGPTFGAVSSTTPSTIAATSA</sequence>
<dbReference type="EMBL" id="JAAAUY010000726">
    <property type="protein sequence ID" value="KAF9326868.1"/>
    <property type="molecule type" value="Genomic_DNA"/>
</dbReference>
<feature type="non-terminal residue" evidence="2">
    <location>
        <position position="1"/>
    </location>
</feature>
<name>A0A9P5SI69_9FUNG</name>
<dbReference type="AlphaFoldDB" id="A0A9P5SI69"/>
<evidence type="ECO:0000313" key="3">
    <source>
        <dbReference type="Proteomes" id="UP000696485"/>
    </source>
</evidence>
<protein>
    <submittedName>
        <fullName evidence="2">Uncharacterized protein</fullName>
    </submittedName>
</protein>
<dbReference type="Proteomes" id="UP000696485">
    <property type="component" value="Unassembled WGS sequence"/>
</dbReference>
<organism evidence="2 3">
    <name type="scientific">Podila minutissima</name>
    <dbReference type="NCBI Taxonomy" id="64525"/>
    <lineage>
        <taxon>Eukaryota</taxon>
        <taxon>Fungi</taxon>
        <taxon>Fungi incertae sedis</taxon>
        <taxon>Mucoromycota</taxon>
        <taxon>Mortierellomycotina</taxon>
        <taxon>Mortierellomycetes</taxon>
        <taxon>Mortierellales</taxon>
        <taxon>Mortierellaceae</taxon>
        <taxon>Podila</taxon>
    </lineage>
</organism>
<keyword evidence="3" id="KW-1185">Reference proteome</keyword>